<sequence>MISFSLIPLVLALIASSAVAAPSRLVERARPVLLADGSSFKSGSLGKTLKWQSGGVLYSDSCPGDVNISSCYSASLGANGNRAAPDRQRLELYSYPVATAGQTWTYNWSYYLVPGVSSYNSFFHLSQLLSRESGGYVIALDLLASRVKILDKTGAIPSVGSISSAPVASFWGKTTYHSVTVTYGAQGSLRYTIRGSSDITQTPLIDYILPNATVAAQTSIKTGLYRYYVQGQSPATAYLGDFSFVKSA</sequence>
<proteinExistence type="predicted"/>
<dbReference type="AlphaFoldDB" id="A0A1Y2EVQ7"/>
<feature type="chain" id="PRO_5012576039" evidence="1">
    <location>
        <begin position="21"/>
        <end position="248"/>
    </location>
</feature>
<dbReference type="EMBL" id="MCGR01000037">
    <property type="protein sequence ID" value="ORY75692.1"/>
    <property type="molecule type" value="Genomic_DNA"/>
</dbReference>
<gene>
    <name evidence="2" type="ORF">BCR35DRAFT_314621</name>
</gene>
<organism evidence="2 3">
    <name type="scientific">Leucosporidium creatinivorum</name>
    <dbReference type="NCBI Taxonomy" id="106004"/>
    <lineage>
        <taxon>Eukaryota</taxon>
        <taxon>Fungi</taxon>
        <taxon>Dikarya</taxon>
        <taxon>Basidiomycota</taxon>
        <taxon>Pucciniomycotina</taxon>
        <taxon>Microbotryomycetes</taxon>
        <taxon>Leucosporidiales</taxon>
        <taxon>Leucosporidium</taxon>
    </lineage>
</organism>
<keyword evidence="1" id="KW-0732">Signal</keyword>
<keyword evidence="3" id="KW-1185">Reference proteome</keyword>
<evidence type="ECO:0000313" key="2">
    <source>
        <dbReference type="EMBL" id="ORY75692.1"/>
    </source>
</evidence>
<feature type="signal peptide" evidence="1">
    <location>
        <begin position="1"/>
        <end position="20"/>
    </location>
</feature>
<protein>
    <submittedName>
        <fullName evidence="2">Uncharacterized protein</fullName>
    </submittedName>
</protein>
<evidence type="ECO:0000313" key="3">
    <source>
        <dbReference type="Proteomes" id="UP000193467"/>
    </source>
</evidence>
<evidence type="ECO:0000256" key="1">
    <source>
        <dbReference type="SAM" id="SignalP"/>
    </source>
</evidence>
<dbReference type="Proteomes" id="UP000193467">
    <property type="component" value="Unassembled WGS sequence"/>
</dbReference>
<dbReference type="InParanoid" id="A0A1Y2EVQ7"/>
<name>A0A1Y2EVQ7_9BASI</name>
<comment type="caution">
    <text evidence="2">The sequence shown here is derived from an EMBL/GenBank/DDBJ whole genome shotgun (WGS) entry which is preliminary data.</text>
</comment>
<accession>A0A1Y2EVQ7</accession>
<dbReference type="OrthoDB" id="2538281at2759"/>
<reference evidence="2 3" key="1">
    <citation type="submission" date="2016-07" db="EMBL/GenBank/DDBJ databases">
        <title>Pervasive Adenine N6-methylation of Active Genes in Fungi.</title>
        <authorList>
            <consortium name="DOE Joint Genome Institute"/>
            <person name="Mondo S.J."/>
            <person name="Dannebaum R.O."/>
            <person name="Kuo R.C."/>
            <person name="Labutti K."/>
            <person name="Haridas S."/>
            <person name="Kuo A."/>
            <person name="Salamov A."/>
            <person name="Ahrendt S.R."/>
            <person name="Lipzen A."/>
            <person name="Sullivan W."/>
            <person name="Andreopoulos W.B."/>
            <person name="Clum A."/>
            <person name="Lindquist E."/>
            <person name="Daum C."/>
            <person name="Ramamoorthy G.K."/>
            <person name="Gryganskyi A."/>
            <person name="Culley D."/>
            <person name="Magnuson J.K."/>
            <person name="James T.Y."/>
            <person name="O'Malley M.A."/>
            <person name="Stajich J.E."/>
            <person name="Spatafora J.W."/>
            <person name="Visel A."/>
            <person name="Grigoriev I.V."/>
        </authorList>
    </citation>
    <scope>NUCLEOTIDE SEQUENCE [LARGE SCALE GENOMIC DNA]</scope>
    <source>
        <strain evidence="2 3">62-1032</strain>
    </source>
</reference>